<organism evidence="1 2">
    <name type="scientific">Vitrella brassicaformis (strain CCMP3155)</name>
    <dbReference type="NCBI Taxonomy" id="1169540"/>
    <lineage>
        <taxon>Eukaryota</taxon>
        <taxon>Sar</taxon>
        <taxon>Alveolata</taxon>
        <taxon>Colpodellida</taxon>
        <taxon>Vitrellaceae</taxon>
        <taxon>Vitrella</taxon>
    </lineage>
</organism>
<keyword evidence="2" id="KW-1185">Reference proteome</keyword>
<evidence type="ECO:0000313" key="2">
    <source>
        <dbReference type="Proteomes" id="UP000041254"/>
    </source>
</evidence>
<accession>A0A0G4FT83</accession>
<evidence type="ECO:0000313" key="1">
    <source>
        <dbReference type="EMBL" id="CEM17688.1"/>
    </source>
</evidence>
<gene>
    <name evidence="1" type="ORF">Vbra_5928</name>
</gene>
<dbReference type="AlphaFoldDB" id="A0A0G4FT83"/>
<dbReference type="EMBL" id="CDMY01000494">
    <property type="protein sequence ID" value="CEM17688.1"/>
    <property type="molecule type" value="Genomic_DNA"/>
</dbReference>
<reference evidence="1 2" key="1">
    <citation type="submission" date="2014-11" db="EMBL/GenBank/DDBJ databases">
        <authorList>
            <person name="Zhu J."/>
            <person name="Qi W."/>
            <person name="Song R."/>
        </authorList>
    </citation>
    <scope>NUCLEOTIDE SEQUENCE [LARGE SCALE GENOMIC DNA]</scope>
</reference>
<dbReference type="VEuPathDB" id="CryptoDB:Vbra_5928"/>
<sequence>MAFRVTSTRQRPNPRPVPSLWSIALNKAASMAMASEGSSRRLALLAQLSRQPMTEIPAGVTLPMALEQHKEQIMTREGLHGVLSFATGNVLEAAIKTVYVLEKGGAWREWVGPLHLAKHHGCVDALPIQMTARDLRHIGIKWRFDGRPERVRQFSLFGHRLKLQNGEKLSLREMEYEGFWQCHEAPKAGCAFSYDAKDPPCDDNINFSVLTGTFSSFQGAVLYSIQGGEEMGGMKTLAYKDMVKELDPQRYARALAIHQERSPARLKVQYEAHEDTFRAVSAPPDETDKISGSRITLHGDKAGDEYALYLAIELRQEEDDPCINEDDDDDLFGVFDDHNGPWEVVVVKLLTTAKGTSQKEAAVAKAREVLGEADMRMLFNRLLTQGSSSHAQRASAAP</sequence>
<protein>
    <submittedName>
        <fullName evidence="1">Uncharacterized protein</fullName>
    </submittedName>
</protein>
<dbReference type="Proteomes" id="UP000041254">
    <property type="component" value="Unassembled WGS sequence"/>
</dbReference>
<proteinExistence type="predicted"/>
<dbReference type="PhylomeDB" id="A0A0G4FT83"/>
<name>A0A0G4FT83_VITBC</name>
<dbReference type="InParanoid" id="A0A0G4FT83"/>